<sequence length="401" mass="42135">MSNTGCGQTAGAQAQGLQELNPEEMRLQRTLKRIRHKVVVMSGKGGVGKSTFAVNLAAGLALAGKRVGLIDVDVHGPSVPRLLGLHNARVTIENDYIEPVRWSAGLSVMSLGFLLPDMDQAVVWRGPVKMGFIRQLLADVVWGDLDYLIADCPPGTGDEPLSVLQLLGADAQGLIVTTPQAVAVDDVRRSISFCRDLGNPVLGLVENMSGIACPQCGHLEALFGKGGGKDLAEETGVPFLGAVPLDPQVVRSGDKGLVFVQARPEAAAAQAVMHVVQTVLALSENDRPQAPSLHGPVTVAVTAAGGTLCRHAGYCEEIILAQADGKSRQVQEVRTVPAPADSTTLPEWLAGQGVNVLITGGLSAEMENRLRREGITWVTGAPDCPPQEAVSAWLEGRLTAG</sequence>
<dbReference type="Gene3D" id="3.40.50.300">
    <property type="entry name" value="P-loop containing nucleotide triphosphate hydrolases"/>
    <property type="match status" value="1"/>
</dbReference>
<dbReference type="SUPFAM" id="SSF53146">
    <property type="entry name" value="Nitrogenase accessory factor-like"/>
    <property type="match status" value="1"/>
</dbReference>
<gene>
    <name evidence="8" type="ordered locus">Dde_1306</name>
</gene>
<proteinExistence type="inferred from homology"/>
<evidence type="ECO:0000259" key="7">
    <source>
        <dbReference type="Pfam" id="PF02579"/>
    </source>
</evidence>
<keyword evidence="3 6" id="KW-0067">ATP-binding</keyword>
<dbReference type="SUPFAM" id="SSF52540">
    <property type="entry name" value="P-loop containing nucleoside triphosphate hydrolases"/>
    <property type="match status" value="1"/>
</dbReference>
<dbReference type="NCBIfam" id="NF041136">
    <property type="entry name" value="MrpORP"/>
    <property type="match status" value="1"/>
</dbReference>
<protein>
    <recommendedName>
        <fullName evidence="6">Iron-sulfur cluster carrier protein</fullName>
    </recommendedName>
</protein>
<dbReference type="InterPro" id="IPR036105">
    <property type="entry name" value="DiNase_FeMo-co_biosyn_sf"/>
</dbReference>
<dbReference type="Pfam" id="PF02579">
    <property type="entry name" value="Nitro_FeMo-Co"/>
    <property type="match status" value="1"/>
</dbReference>
<dbReference type="Proteomes" id="UP000002710">
    <property type="component" value="Chromosome"/>
</dbReference>
<dbReference type="InterPro" id="IPR003731">
    <property type="entry name" value="Di-Nase_FeMo-co_biosynth"/>
</dbReference>
<dbReference type="RefSeq" id="WP_011367289.1">
    <property type="nucleotide sequence ID" value="NC_007519.1"/>
</dbReference>
<feature type="domain" description="Dinitrogenase iron-molybdenum cofactor biosynthesis" evidence="7">
    <location>
        <begin position="305"/>
        <end position="394"/>
    </location>
</feature>
<evidence type="ECO:0000256" key="3">
    <source>
        <dbReference type="ARBA" id="ARBA00022840"/>
    </source>
</evidence>
<keyword evidence="6" id="KW-0378">Hydrolase</keyword>
<evidence type="ECO:0000313" key="8">
    <source>
        <dbReference type="EMBL" id="ABB38107.1"/>
    </source>
</evidence>
<dbReference type="Gene3D" id="3.30.420.130">
    <property type="entry name" value="Dinitrogenase iron-molybdenum cofactor biosynthesis domain"/>
    <property type="match status" value="1"/>
</dbReference>
<name>Q312N9_OLEA2</name>
<accession>Q312N9</accession>
<comment type="subunit">
    <text evidence="6">Homodimer.</text>
</comment>
<dbReference type="AlphaFoldDB" id="Q312N9"/>
<dbReference type="HOGENOM" id="CLU_024839_8_0_7"/>
<evidence type="ECO:0000256" key="5">
    <source>
        <dbReference type="ARBA" id="ARBA00023014"/>
    </source>
</evidence>
<dbReference type="GO" id="GO:0046872">
    <property type="term" value="F:metal ion binding"/>
    <property type="evidence" value="ECO:0007669"/>
    <property type="project" value="UniProtKB-KW"/>
</dbReference>
<dbReference type="CDD" id="cd02037">
    <property type="entry name" value="Mrp_NBP35"/>
    <property type="match status" value="1"/>
</dbReference>
<dbReference type="STRING" id="207559.Dde_1306"/>
<evidence type="ECO:0000256" key="4">
    <source>
        <dbReference type="ARBA" id="ARBA00023004"/>
    </source>
</evidence>
<dbReference type="GO" id="GO:0140663">
    <property type="term" value="F:ATP-dependent FeS chaperone activity"/>
    <property type="evidence" value="ECO:0007669"/>
    <property type="project" value="InterPro"/>
</dbReference>
<dbReference type="GO" id="GO:0016226">
    <property type="term" value="P:iron-sulfur cluster assembly"/>
    <property type="evidence" value="ECO:0007669"/>
    <property type="project" value="InterPro"/>
</dbReference>
<organism evidence="8 9">
    <name type="scientific">Oleidesulfovibrio alaskensis (strain ATCC BAA-1058 / DSM 17464 / G20)</name>
    <name type="common">Desulfovibrio alaskensis</name>
    <dbReference type="NCBI Taxonomy" id="207559"/>
    <lineage>
        <taxon>Bacteria</taxon>
        <taxon>Pseudomonadati</taxon>
        <taxon>Thermodesulfobacteriota</taxon>
        <taxon>Desulfovibrionia</taxon>
        <taxon>Desulfovibrionales</taxon>
        <taxon>Desulfovibrionaceae</taxon>
        <taxon>Oleidesulfovibrio</taxon>
    </lineage>
</organism>
<dbReference type="GO" id="GO:0005524">
    <property type="term" value="F:ATP binding"/>
    <property type="evidence" value="ECO:0007669"/>
    <property type="project" value="UniProtKB-UniRule"/>
</dbReference>
<reference evidence="8 9" key="1">
    <citation type="journal article" date="2011" name="J. Bacteriol.">
        <title>Complete genome sequence and updated annotation of Desulfovibrio alaskensis G20.</title>
        <authorList>
            <person name="Hauser L.J."/>
            <person name="Land M.L."/>
            <person name="Brown S.D."/>
            <person name="Larimer F."/>
            <person name="Keller K.L."/>
            <person name="Rapp-Giles B.J."/>
            <person name="Price M.N."/>
            <person name="Lin M."/>
            <person name="Bruce D.C."/>
            <person name="Detter J.C."/>
            <person name="Tapia R."/>
            <person name="Han C.S."/>
            <person name="Goodwin L.A."/>
            <person name="Cheng J.F."/>
            <person name="Pitluck S."/>
            <person name="Copeland A."/>
            <person name="Lucas S."/>
            <person name="Nolan M."/>
            <person name="Lapidus A.L."/>
            <person name="Palumbo A.V."/>
            <person name="Wall J.D."/>
        </authorList>
    </citation>
    <scope>NUCLEOTIDE SEQUENCE [LARGE SCALE GENOMIC DNA]</scope>
    <source>
        <strain evidence="9">ATCC BAA 1058 / DSM 17464 / G20</strain>
    </source>
</reference>
<dbReference type="PANTHER" id="PTHR23264">
    <property type="entry name" value="NUCLEOTIDE-BINDING PROTEIN NBP35 YEAST -RELATED"/>
    <property type="match status" value="1"/>
</dbReference>
<dbReference type="Pfam" id="PF10609">
    <property type="entry name" value="ParA"/>
    <property type="match status" value="1"/>
</dbReference>
<dbReference type="HAMAP" id="MF_02040">
    <property type="entry name" value="Mrp_NBP35"/>
    <property type="match status" value="1"/>
</dbReference>
<evidence type="ECO:0000256" key="6">
    <source>
        <dbReference type="HAMAP-Rule" id="MF_02040"/>
    </source>
</evidence>
<dbReference type="InterPro" id="IPR033756">
    <property type="entry name" value="YlxH/NBP35"/>
</dbReference>
<dbReference type="GO" id="GO:0016887">
    <property type="term" value="F:ATP hydrolysis activity"/>
    <property type="evidence" value="ECO:0007669"/>
    <property type="project" value="UniProtKB-UniRule"/>
</dbReference>
<dbReference type="EMBL" id="CP000112">
    <property type="protein sequence ID" value="ABB38107.1"/>
    <property type="molecule type" value="Genomic_DNA"/>
</dbReference>
<dbReference type="KEGG" id="dde:Dde_1306"/>
<dbReference type="InterPro" id="IPR027417">
    <property type="entry name" value="P-loop_NTPase"/>
</dbReference>
<keyword evidence="5 6" id="KW-0411">Iron-sulfur</keyword>
<dbReference type="GO" id="GO:0005829">
    <property type="term" value="C:cytosol"/>
    <property type="evidence" value="ECO:0007669"/>
    <property type="project" value="TreeGrafter"/>
</dbReference>
<keyword evidence="4 6" id="KW-0408">Iron</keyword>
<keyword evidence="1 6" id="KW-0479">Metal-binding</keyword>
<dbReference type="PANTHER" id="PTHR23264:SF19">
    <property type="entry name" value="CYTOSOLIC FE-S CLUSTER ASSEMBLY FACTOR NUBP2"/>
    <property type="match status" value="1"/>
</dbReference>
<feature type="binding site" evidence="6">
    <location>
        <begin position="43"/>
        <end position="50"/>
    </location>
    <ligand>
        <name>ATP</name>
        <dbReference type="ChEBI" id="CHEBI:30616"/>
    </ligand>
</feature>
<dbReference type="eggNOG" id="COG0489">
    <property type="taxonomic scope" value="Bacteria"/>
</dbReference>
<dbReference type="InterPro" id="IPR019591">
    <property type="entry name" value="Mrp/NBP35_ATP-bd"/>
</dbReference>
<evidence type="ECO:0000256" key="2">
    <source>
        <dbReference type="ARBA" id="ARBA00022741"/>
    </source>
</evidence>
<comment type="function">
    <text evidence="6">Binds and transfers iron-sulfur (Fe-S) clusters to target apoproteins. Can hydrolyze ATP.</text>
</comment>
<dbReference type="FunFam" id="3.40.50.300:FF:001119">
    <property type="entry name" value="Iron-sulfur cluster carrier protein"/>
    <property type="match status" value="1"/>
</dbReference>
<evidence type="ECO:0000313" key="9">
    <source>
        <dbReference type="Proteomes" id="UP000002710"/>
    </source>
</evidence>
<keyword evidence="9" id="KW-1185">Reference proteome</keyword>
<keyword evidence="2 6" id="KW-0547">Nucleotide-binding</keyword>
<dbReference type="GO" id="GO:0051536">
    <property type="term" value="F:iron-sulfur cluster binding"/>
    <property type="evidence" value="ECO:0007669"/>
    <property type="project" value="UniProtKB-UniRule"/>
</dbReference>
<comment type="similarity">
    <text evidence="6">Belongs to the Mrp/NBP35 ATP-binding proteins family.</text>
</comment>
<evidence type="ECO:0000256" key="1">
    <source>
        <dbReference type="ARBA" id="ARBA00022723"/>
    </source>
</evidence>